<evidence type="ECO:0000313" key="2">
    <source>
        <dbReference type="Proteomes" id="UP000035366"/>
    </source>
</evidence>
<keyword evidence="1" id="KW-0614">Plasmid</keyword>
<reference evidence="1 2" key="1">
    <citation type="journal article" date="2015" name="ISME J.">
        <title>Draft Genome Sequence of Streptomyces incarnatus NRRL8089, which Produces the Nucleoside Antibiotic Sinefungin.</title>
        <authorList>
            <person name="Oshima K."/>
            <person name="Hattori M."/>
            <person name="Shimizu H."/>
            <person name="Fukuda K."/>
            <person name="Nemoto M."/>
            <person name="Inagaki K."/>
            <person name="Tamura T."/>
        </authorList>
    </citation>
    <scope>NUCLEOTIDE SEQUENCE [LARGE SCALE GENOMIC DNA]</scope>
    <source>
        <strain evidence="1 2">NRRL 8089</strain>
    </source>
</reference>
<organism evidence="1 2">
    <name type="scientific">Streptomyces incarnatus</name>
    <dbReference type="NCBI Taxonomy" id="665007"/>
    <lineage>
        <taxon>Bacteria</taxon>
        <taxon>Bacillati</taxon>
        <taxon>Actinomycetota</taxon>
        <taxon>Actinomycetes</taxon>
        <taxon>Kitasatosporales</taxon>
        <taxon>Streptomycetaceae</taxon>
        <taxon>Streptomyces</taxon>
    </lineage>
</organism>
<proteinExistence type="predicted"/>
<dbReference type="RefSeq" id="WP_208903894.1">
    <property type="nucleotide sequence ID" value="NZ_CP011498.1"/>
</dbReference>
<gene>
    <name evidence="1" type="ORF">ABB07_38950</name>
</gene>
<geneLocation type="plasmid" evidence="1 2">
    <name>unnamed_1</name>
</geneLocation>
<protein>
    <submittedName>
        <fullName evidence="1">Uncharacterized protein</fullName>
    </submittedName>
</protein>
<dbReference type="EMBL" id="CP011498">
    <property type="protein sequence ID" value="AKJ15796.1"/>
    <property type="molecule type" value="Genomic_DNA"/>
</dbReference>
<evidence type="ECO:0000313" key="1">
    <source>
        <dbReference type="EMBL" id="AKJ15796.1"/>
    </source>
</evidence>
<accession>A0ABN4GYQ1</accession>
<dbReference type="Proteomes" id="UP000035366">
    <property type="component" value="Plasmid unnamed_1"/>
</dbReference>
<keyword evidence="2" id="KW-1185">Reference proteome</keyword>
<name>A0ABN4GYQ1_9ACTN</name>
<sequence>MASALTEPLSGVLHELLTARSLRERNKELVLALVAAGNRGEANQLTRHWAGLAGTGGRALPEGLALTPESVLADGDAVVLRATARAGRAAWSLVAELGFDAAGHIAHYHDMLVARGAA</sequence>